<feature type="compositionally biased region" description="Low complexity" evidence="4">
    <location>
        <begin position="865"/>
        <end position="876"/>
    </location>
</feature>
<dbReference type="InterPro" id="IPR001965">
    <property type="entry name" value="Znf_PHD"/>
</dbReference>
<protein>
    <recommendedName>
        <fullName evidence="5">TFIIS central domain-containing protein</fullName>
    </recommendedName>
</protein>
<feature type="compositionally biased region" description="Low complexity" evidence="4">
    <location>
        <begin position="575"/>
        <end position="584"/>
    </location>
</feature>
<feature type="compositionally biased region" description="Low complexity" evidence="4">
    <location>
        <begin position="210"/>
        <end position="219"/>
    </location>
</feature>
<dbReference type="Proteomes" id="UP000007303">
    <property type="component" value="Unassembled WGS sequence"/>
</dbReference>
<feature type="compositionally biased region" description="Polar residues" evidence="4">
    <location>
        <begin position="61"/>
        <end position="83"/>
    </location>
</feature>
<keyword evidence="3" id="KW-0862">Zinc</keyword>
<dbReference type="SUPFAM" id="SSF57903">
    <property type="entry name" value="FYVE/PHD zinc finger"/>
    <property type="match status" value="1"/>
</dbReference>
<dbReference type="Pfam" id="PF07744">
    <property type="entry name" value="SPOC"/>
    <property type="match status" value="1"/>
</dbReference>
<dbReference type="Gene3D" id="3.30.40.10">
    <property type="entry name" value="Zinc/RING finger domain, C3HC4 (zinc finger)"/>
    <property type="match status" value="1"/>
</dbReference>
<evidence type="ECO:0000313" key="6">
    <source>
        <dbReference type="Ensembl" id="ENSTNIP00000001750.1"/>
    </source>
</evidence>
<evidence type="ECO:0000259" key="5">
    <source>
        <dbReference type="PROSITE" id="PS51321"/>
    </source>
</evidence>
<dbReference type="InterPro" id="IPR011011">
    <property type="entry name" value="Znf_FYVE_PHD"/>
</dbReference>
<proteinExistence type="predicted"/>
<dbReference type="SUPFAM" id="SSF46942">
    <property type="entry name" value="Elongation factor TFIIS domain 2"/>
    <property type="match status" value="1"/>
</dbReference>
<evidence type="ECO:0000256" key="3">
    <source>
        <dbReference type="ARBA" id="ARBA00022833"/>
    </source>
</evidence>
<feature type="compositionally biased region" description="Polar residues" evidence="4">
    <location>
        <begin position="514"/>
        <end position="535"/>
    </location>
</feature>
<feature type="compositionally biased region" description="Basic and acidic residues" evidence="4">
    <location>
        <begin position="738"/>
        <end position="748"/>
    </location>
</feature>
<feature type="region of interest" description="Disordered" evidence="4">
    <location>
        <begin position="318"/>
        <end position="369"/>
    </location>
</feature>
<dbReference type="InterPro" id="IPR019787">
    <property type="entry name" value="Znf_PHD-finger"/>
</dbReference>
<evidence type="ECO:0000256" key="2">
    <source>
        <dbReference type="ARBA" id="ARBA00022771"/>
    </source>
</evidence>
<dbReference type="SMART" id="SM00510">
    <property type="entry name" value="TFS2M"/>
    <property type="match status" value="1"/>
</dbReference>
<dbReference type="OMA" id="WRRICEK"/>
<feature type="region of interest" description="Disordered" evidence="4">
    <location>
        <begin position="1"/>
        <end position="22"/>
    </location>
</feature>
<feature type="region of interest" description="Disordered" evidence="4">
    <location>
        <begin position="564"/>
        <end position="620"/>
    </location>
</feature>
<dbReference type="PROSITE" id="PS01359">
    <property type="entry name" value="ZF_PHD_1"/>
    <property type="match status" value="1"/>
</dbReference>
<evidence type="ECO:0000313" key="7">
    <source>
        <dbReference type="Proteomes" id="UP000007303"/>
    </source>
</evidence>
<dbReference type="InterPro" id="IPR019786">
    <property type="entry name" value="Zinc_finger_PHD-type_CS"/>
</dbReference>
<feature type="region of interest" description="Disordered" evidence="4">
    <location>
        <begin position="728"/>
        <end position="763"/>
    </location>
</feature>
<feature type="domain" description="TFIIS central" evidence="5">
    <location>
        <begin position="620"/>
        <end position="737"/>
    </location>
</feature>
<dbReference type="AlphaFoldDB" id="H3C0I4"/>
<feature type="compositionally biased region" description="Acidic residues" evidence="4">
    <location>
        <begin position="337"/>
        <end position="353"/>
    </location>
</feature>
<feature type="region of interest" description="Disordered" evidence="4">
    <location>
        <begin position="803"/>
        <end position="931"/>
    </location>
</feature>
<accession>H3C0I4</accession>
<dbReference type="HOGENOM" id="CLU_000673_0_0_1"/>
<dbReference type="SMART" id="SM00249">
    <property type="entry name" value="PHD"/>
    <property type="match status" value="1"/>
</dbReference>
<dbReference type="PROSITE" id="PS51321">
    <property type="entry name" value="TFIIS_CENTRAL"/>
    <property type="match status" value="1"/>
</dbReference>
<keyword evidence="2" id="KW-0863">Zinc-finger</keyword>
<dbReference type="GO" id="GO:0005634">
    <property type="term" value="C:nucleus"/>
    <property type="evidence" value="ECO:0007669"/>
    <property type="project" value="TreeGrafter"/>
</dbReference>
<organism evidence="6 7">
    <name type="scientific">Tetraodon nigroviridis</name>
    <name type="common">Spotted green pufferfish</name>
    <name type="synonym">Chelonodon nigroviridis</name>
    <dbReference type="NCBI Taxonomy" id="99883"/>
    <lineage>
        <taxon>Eukaryota</taxon>
        <taxon>Metazoa</taxon>
        <taxon>Chordata</taxon>
        <taxon>Craniata</taxon>
        <taxon>Vertebrata</taxon>
        <taxon>Euteleostomi</taxon>
        <taxon>Actinopterygii</taxon>
        <taxon>Neopterygii</taxon>
        <taxon>Teleostei</taxon>
        <taxon>Neoteleostei</taxon>
        <taxon>Acanthomorphata</taxon>
        <taxon>Eupercaria</taxon>
        <taxon>Tetraodontiformes</taxon>
        <taxon>Tetradontoidea</taxon>
        <taxon>Tetraodontidae</taxon>
        <taxon>Tetraodon</taxon>
    </lineage>
</organism>
<keyword evidence="1" id="KW-0479">Metal-binding</keyword>
<dbReference type="GeneTree" id="ENSGT00940000155532"/>
<keyword evidence="7" id="KW-1185">Reference proteome</keyword>
<dbReference type="Gene3D" id="1.10.472.30">
    <property type="entry name" value="Transcription elongation factor S-II, central domain"/>
    <property type="match status" value="1"/>
</dbReference>
<dbReference type="Ensembl" id="ENSTNIT00000001290.1">
    <property type="protein sequence ID" value="ENSTNIP00000001750.1"/>
    <property type="gene ID" value="ENSTNIG00000000421.1"/>
</dbReference>
<dbReference type="InterPro" id="IPR003618">
    <property type="entry name" value="TFIIS_cen_dom"/>
</dbReference>
<reference evidence="6" key="2">
    <citation type="submission" date="2025-08" db="UniProtKB">
        <authorList>
            <consortium name="Ensembl"/>
        </authorList>
    </citation>
    <scope>IDENTIFICATION</scope>
</reference>
<dbReference type="PANTHER" id="PTHR11477:SF13">
    <property type="entry name" value="DEATH-INDUCER OBLITERATOR 1"/>
    <property type="match status" value="1"/>
</dbReference>
<sequence>LLEELQNQSEEVQLSSRPSLSHVKKSWGFRRTTIARREFLEEVGELAHSPPPVRKTRSRRSNQTPLTTLETQESLRDTPTTRSVLDELEWSAPSSPVAEDNKPGTETDIDETLTQKGVQELKYTTRAVRGRKERARPCAVDESAKPNNDDSPDGEMLLREMEETLTRKCAQEQRGTTTRGTRKMLTRKSRQEQRATKVSPIEISTSPAQSVSSLSPQRSSSDCIFVESDVDQDQFEDAPEQKNKEGNSDEGPPPGLEPEDHDPDALICICRQKRSDRFLVRCVGCQQWFHGNCVGISEAGSGTAYVCSACVLKNQSEHQPDRRPQLEDECSLRRDEDKEEESEPQAAEDPEMVAEEKERTEAPGINLEPEPQAKLKKEGILPLCIGPGCPREALPDSVYCGTDCILQHAAATMKTFSVPKESKTGGDLSVPQKVPADSLLTCSVAHLLIIVDTERRFCCLTQEEPLSSILVLFAFDRRPRSGHMLVCRRLFPSLHEDKHINQPVSEPETPKEPVNSSLSSDTRPCTPPKSEQNCQAAVPEMPSTSVPSHRETGALTVGKKAFIIPKKPPAPQPSSSPALASSSGPKPPPAPAPLNETRNLLVPPAPSAPSSRPSQPNNQIRQSIQKSLVSILVKRVGDCEDLKTSESEVVKLVASIEVEMFNIFRNTDSKYMNKYRTIMFNLKDPRNKGLLYGFVRGEISPFRLVRMTQKDMQAIKATETPEKQTLEVNVKTLPNTNNDKDNSSEHKKSLPPPAVKTKTIQPIQSSPVPDILTCMLKDTTSEHKTHIFDLKCKICTGQISAADEEEPIRKKPRVSETRDINYPSWRKSTEEDSPLHAPPESPDLDSPIESPASPIMDSPASPVLESPASPAMESPASPTPDPPKASTSKSAFTPVVNPAASTTTITRRDPRTAANRFPALSNNQPAPYAPPKETRLVPQAAPGSLPPPPPTKMIPKSILKPLSADPRFYSALSRSVASEPLSVDETSQFLAKQEILWKGFINMLTVAKFVSKAYLVSGSAENLKADLPDTIQIGGRILPETVWDYMEKVKISATKESCVIRFHPATEEEEVAYVSLFSYFSSRRRFGVVASGNRSIKDLYLVPLGANESVPSMLQPLEGPEKQPVEPQ</sequence>
<dbReference type="GO" id="GO:0008270">
    <property type="term" value="F:zinc ion binding"/>
    <property type="evidence" value="ECO:0007669"/>
    <property type="project" value="UniProtKB-KW"/>
</dbReference>
<dbReference type="InterPro" id="IPR012921">
    <property type="entry name" value="SPOC_C"/>
</dbReference>
<dbReference type="InterPro" id="IPR036575">
    <property type="entry name" value="TFIIS_cen_dom_sf"/>
</dbReference>
<feature type="compositionally biased region" description="Basic and acidic residues" evidence="4">
    <location>
        <begin position="156"/>
        <end position="171"/>
    </location>
</feature>
<feature type="compositionally biased region" description="Polar residues" evidence="4">
    <location>
        <begin position="1"/>
        <end position="19"/>
    </location>
</feature>
<dbReference type="Pfam" id="PF00628">
    <property type="entry name" value="PHD"/>
    <property type="match status" value="1"/>
</dbReference>
<dbReference type="InterPro" id="IPR013083">
    <property type="entry name" value="Znf_RING/FYVE/PHD"/>
</dbReference>
<feature type="region of interest" description="Disordered" evidence="4">
    <location>
        <begin position="43"/>
        <end position="219"/>
    </location>
</feature>
<feature type="region of interest" description="Disordered" evidence="4">
    <location>
        <begin position="498"/>
        <end position="550"/>
    </location>
</feature>
<reference evidence="7" key="1">
    <citation type="journal article" date="2004" name="Nature">
        <title>Genome duplication in the teleost fish Tetraodon nigroviridis reveals the early vertebrate proto-karyotype.</title>
        <authorList>
            <person name="Jaillon O."/>
            <person name="Aury J.-M."/>
            <person name="Brunet F."/>
            <person name="Petit J.-L."/>
            <person name="Stange-Thomann N."/>
            <person name="Mauceli E."/>
            <person name="Bouneau L."/>
            <person name="Fischer C."/>
            <person name="Ozouf-Costaz C."/>
            <person name="Bernot A."/>
            <person name="Nicaud S."/>
            <person name="Jaffe D."/>
            <person name="Fisher S."/>
            <person name="Lutfalla G."/>
            <person name="Dossat C."/>
            <person name="Segurens B."/>
            <person name="Dasilva C."/>
            <person name="Salanoubat M."/>
            <person name="Levy M."/>
            <person name="Boudet N."/>
            <person name="Castellano S."/>
            <person name="Anthouard V."/>
            <person name="Jubin C."/>
            <person name="Castelli V."/>
            <person name="Katinka M."/>
            <person name="Vacherie B."/>
            <person name="Biemont C."/>
            <person name="Skalli Z."/>
            <person name="Cattolico L."/>
            <person name="Poulain J."/>
            <person name="De Berardinis V."/>
            <person name="Cruaud C."/>
            <person name="Duprat S."/>
            <person name="Brottier P."/>
            <person name="Coutanceau J.-P."/>
            <person name="Gouzy J."/>
            <person name="Parra G."/>
            <person name="Lardier G."/>
            <person name="Chapple C."/>
            <person name="McKernan K.J."/>
            <person name="McEwan P."/>
            <person name="Bosak S."/>
            <person name="Kellis M."/>
            <person name="Volff J.-N."/>
            <person name="Guigo R."/>
            <person name="Zody M.C."/>
            <person name="Mesirov J."/>
            <person name="Lindblad-Toh K."/>
            <person name="Birren B."/>
            <person name="Nusbaum C."/>
            <person name="Kahn D."/>
            <person name="Robinson-Rechavi M."/>
            <person name="Laudet V."/>
            <person name="Schachter V."/>
            <person name="Quetier F."/>
            <person name="Saurin W."/>
            <person name="Scarpelli C."/>
            <person name="Wincker P."/>
            <person name="Lander E.S."/>
            <person name="Weissenbach J."/>
            <person name="Roest Crollius H."/>
        </authorList>
    </citation>
    <scope>NUCLEOTIDE SEQUENCE [LARGE SCALE GENOMIC DNA]</scope>
</reference>
<evidence type="ECO:0000256" key="1">
    <source>
        <dbReference type="ARBA" id="ARBA00022723"/>
    </source>
</evidence>
<feature type="compositionally biased region" description="Basic and acidic residues" evidence="4">
    <location>
        <begin position="318"/>
        <end position="336"/>
    </location>
</feature>
<dbReference type="GO" id="GO:0006351">
    <property type="term" value="P:DNA-templated transcription"/>
    <property type="evidence" value="ECO:0007669"/>
    <property type="project" value="InterPro"/>
</dbReference>
<evidence type="ECO:0000256" key="4">
    <source>
        <dbReference type="SAM" id="MobiDB-lite"/>
    </source>
</evidence>
<feature type="region of interest" description="Disordered" evidence="4">
    <location>
        <begin position="233"/>
        <end position="260"/>
    </location>
</feature>
<dbReference type="InParanoid" id="H3C0I4"/>
<dbReference type="PANTHER" id="PTHR11477">
    <property type="entry name" value="TRANSCRIPTION FACTOR S-II ZINC FINGER DOMAIN-CONTAINING PROTEIN"/>
    <property type="match status" value="1"/>
</dbReference>
<feature type="compositionally biased region" description="Low complexity" evidence="4">
    <location>
        <begin position="608"/>
        <end position="619"/>
    </location>
</feature>
<dbReference type="STRING" id="99883.ENSTNIP00000001750"/>
<name>H3C0I4_TETNG</name>
<reference evidence="6" key="3">
    <citation type="submission" date="2025-09" db="UniProtKB">
        <authorList>
            <consortium name="Ensembl"/>
        </authorList>
    </citation>
    <scope>IDENTIFICATION</scope>
</reference>
<feature type="compositionally biased region" description="Basic and acidic residues" evidence="4">
    <location>
        <begin position="807"/>
        <end position="819"/>
    </location>
</feature>
<dbReference type="Pfam" id="PF07500">
    <property type="entry name" value="TFIIS_M"/>
    <property type="match status" value="1"/>
</dbReference>